<proteinExistence type="predicted"/>
<dbReference type="EMBL" id="JAVDQA010000002">
    <property type="protein sequence ID" value="MDR6300428.1"/>
    <property type="molecule type" value="Genomic_DNA"/>
</dbReference>
<keyword evidence="3" id="KW-1185">Reference proteome</keyword>
<dbReference type="Proteomes" id="UP001257659">
    <property type="component" value="Unassembled WGS sequence"/>
</dbReference>
<accession>A0ABU1K488</accession>
<dbReference type="RefSeq" id="WP_309727338.1">
    <property type="nucleotide sequence ID" value="NZ_JAVDQA010000002.1"/>
</dbReference>
<evidence type="ECO:0008006" key="4">
    <source>
        <dbReference type="Google" id="ProtNLM"/>
    </source>
</evidence>
<evidence type="ECO:0000313" key="2">
    <source>
        <dbReference type="EMBL" id="MDR6300428.1"/>
    </source>
</evidence>
<name>A0ABU1K488_9FLAO</name>
<keyword evidence="1" id="KW-1133">Transmembrane helix</keyword>
<reference evidence="2 3" key="1">
    <citation type="submission" date="2023-07" db="EMBL/GenBank/DDBJ databases">
        <title>Genomic Encyclopedia of Type Strains, Phase IV (KMG-IV): sequencing the most valuable type-strain genomes for metagenomic binning, comparative biology and taxonomic classification.</title>
        <authorList>
            <person name="Goeker M."/>
        </authorList>
    </citation>
    <scope>NUCLEOTIDE SEQUENCE [LARGE SCALE GENOMIC DNA]</scope>
    <source>
        <strain evidence="2 3">DSM 102814</strain>
    </source>
</reference>
<dbReference type="InterPro" id="IPR024294">
    <property type="entry name" value="DUF3810"/>
</dbReference>
<dbReference type="Pfam" id="PF12725">
    <property type="entry name" value="DUF3810"/>
    <property type="match status" value="1"/>
</dbReference>
<feature type="transmembrane region" description="Helical" evidence="1">
    <location>
        <begin position="48"/>
        <end position="75"/>
    </location>
</feature>
<keyword evidence="1" id="KW-0812">Transmembrane</keyword>
<evidence type="ECO:0000313" key="3">
    <source>
        <dbReference type="Proteomes" id="UP001257659"/>
    </source>
</evidence>
<sequence length="356" mass="41748">MKKKTELILAILLPLQVAGISILADHPNFIETYYSKGIYPHISKFFRYLLGWIPFSIGDFLYAFLLILMLRFLFIRIKTRFKNPKKWVLRTFAFLSILYFSFHIFWGLNYYRLPLHQSLSIEKEYSKTELKNFSKKLIERTVSLHHAIVKNDTVKVDFNFSHTELKNLALQGYHDLENEYPELHYRGKSIKPSLFTIPLTYMGFNGYLNPLTGEAQINNWIPEFKLPTTISHEIGHQLGYAKENEANFIACLNTMNHKNIKMRYAGYTFALKYSLGDLLLQDPCEAENLIAVLPIGIKKNYQEVDLFWKKHENPLEPYFKEFYGGYLQANNQPQGIDSYNYVVALLVNYFEKEGNL</sequence>
<protein>
    <recommendedName>
        <fullName evidence="4">DUF3810 domain-containing protein</fullName>
    </recommendedName>
</protein>
<comment type="caution">
    <text evidence="2">The sequence shown here is derived from an EMBL/GenBank/DDBJ whole genome shotgun (WGS) entry which is preliminary data.</text>
</comment>
<organism evidence="2 3">
    <name type="scientific">Mesonia maritima</name>
    <dbReference type="NCBI Taxonomy" id="1793873"/>
    <lineage>
        <taxon>Bacteria</taxon>
        <taxon>Pseudomonadati</taxon>
        <taxon>Bacteroidota</taxon>
        <taxon>Flavobacteriia</taxon>
        <taxon>Flavobacteriales</taxon>
        <taxon>Flavobacteriaceae</taxon>
        <taxon>Mesonia</taxon>
    </lineage>
</organism>
<feature type="transmembrane region" description="Helical" evidence="1">
    <location>
        <begin position="87"/>
        <end position="108"/>
    </location>
</feature>
<evidence type="ECO:0000256" key="1">
    <source>
        <dbReference type="SAM" id="Phobius"/>
    </source>
</evidence>
<keyword evidence="1" id="KW-0472">Membrane</keyword>
<gene>
    <name evidence="2" type="ORF">GGR31_001059</name>
</gene>